<proteinExistence type="inferred from homology"/>
<reference evidence="3 4" key="1">
    <citation type="journal article" date="2017" name="Mycologia">
        <title>Bifiguratus adelaidae, gen. et sp. nov., a new member of Mucoromycotina in endophytic and soil-dwelling habitats.</title>
        <authorList>
            <person name="Torres-Cruz T.J."/>
            <person name="Billingsley Tobias T.L."/>
            <person name="Almatruk M."/>
            <person name="Hesse C."/>
            <person name="Kuske C.R."/>
            <person name="Desiro A."/>
            <person name="Benucci G.M."/>
            <person name="Bonito G."/>
            <person name="Stajich J.E."/>
            <person name="Dunlap C."/>
            <person name="Arnold A.E."/>
            <person name="Porras-Alfaro A."/>
        </authorList>
    </citation>
    <scope>NUCLEOTIDE SEQUENCE [LARGE SCALE GENOMIC DNA]</scope>
    <source>
        <strain evidence="3 4">AZ0501</strain>
    </source>
</reference>
<sequence length="208" mass="22475">ICIDSVEQALVAEVNGASRVELCDNLLEGGTTPSAGNDKTSVSYGLPPPEEDVAFKHGIRGGDFVYTEMDFYVMKEDIKVAKQLGADGVVIGALTPSGDIDVPRMKELLEVARPMSVTFHRAFDLVRDPIQAAEQLMELGVDRILTSGHKRTAVEGLDLLVTLRKHCDDRIIIMPGSGVNASNVRQLVDTMDPKEIHLSAAKLTASSM</sequence>
<dbReference type="Proteomes" id="UP000242875">
    <property type="component" value="Unassembled WGS sequence"/>
</dbReference>
<name>A0A261Y7F6_9FUNG</name>
<protein>
    <recommendedName>
        <fullName evidence="2">Copper homeostasis protein cutC homolog</fullName>
    </recommendedName>
</protein>
<dbReference type="SUPFAM" id="SSF110395">
    <property type="entry name" value="CutC-like"/>
    <property type="match status" value="1"/>
</dbReference>
<evidence type="ECO:0000256" key="2">
    <source>
        <dbReference type="ARBA" id="ARBA00019014"/>
    </source>
</evidence>
<evidence type="ECO:0000313" key="3">
    <source>
        <dbReference type="EMBL" id="OZJ06529.1"/>
    </source>
</evidence>
<dbReference type="Pfam" id="PF03932">
    <property type="entry name" value="CutC"/>
    <property type="match status" value="1"/>
</dbReference>
<dbReference type="EMBL" id="MVBO01000003">
    <property type="protein sequence ID" value="OZJ06529.1"/>
    <property type="molecule type" value="Genomic_DNA"/>
</dbReference>
<dbReference type="GO" id="GO:0005507">
    <property type="term" value="F:copper ion binding"/>
    <property type="evidence" value="ECO:0007669"/>
    <property type="project" value="TreeGrafter"/>
</dbReference>
<dbReference type="Gene3D" id="3.20.20.380">
    <property type="entry name" value="Copper homeostasis (CutC) domain"/>
    <property type="match status" value="1"/>
</dbReference>
<gene>
    <name evidence="3" type="ORF">BZG36_00589</name>
</gene>
<organism evidence="3 4">
    <name type="scientific">Bifiguratus adelaidae</name>
    <dbReference type="NCBI Taxonomy" id="1938954"/>
    <lineage>
        <taxon>Eukaryota</taxon>
        <taxon>Fungi</taxon>
        <taxon>Fungi incertae sedis</taxon>
        <taxon>Mucoromycota</taxon>
        <taxon>Mucoromycotina</taxon>
        <taxon>Endogonomycetes</taxon>
        <taxon>Endogonales</taxon>
        <taxon>Endogonales incertae sedis</taxon>
        <taxon>Bifiguratus</taxon>
    </lineage>
</organism>
<dbReference type="OrthoDB" id="7392499at2759"/>
<dbReference type="InterPro" id="IPR005627">
    <property type="entry name" value="CutC-like"/>
</dbReference>
<dbReference type="PANTHER" id="PTHR12598:SF0">
    <property type="entry name" value="COPPER HOMEOSTASIS PROTEIN CUTC HOMOLOG"/>
    <property type="match status" value="1"/>
</dbReference>
<dbReference type="HAMAP" id="MF_00795">
    <property type="entry name" value="CutC"/>
    <property type="match status" value="1"/>
</dbReference>
<accession>A0A261Y7F6</accession>
<dbReference type="PANTHER" id="PTHR12598">
    <property type="entry name" value="COPPER HOMEOSTASIS PROTEIN CUTC"/>
    <property type="match status" value="1"/>
</dbReference>
<comment type="caution">
    <text evidence="3">The sequence shown here is derived from an EMBL/GenBank/DDBJ whole genome shotgun (WGS) entry which is preliminary data.</text>
</comment>
<dbReference type="InterPro" id="IPR036822">
    <property type="entry name" value="CutC-like_dom_sf"/>
</dbReference>
<evidence type="ECO:0000313" key="4">
    <source>
        <dbReference type="Proteomes" id="UP000242875"/>
    </source>
</evidence>
<dbReference type="AlphaFoldDB" id="A0A261Y7F6"/>
<comment type="similarity">
    <text evidence="1">Belongs to the CutC family.</text>
</comment>
<feature type="non-terminal residue" evidence="3">
    <location>
        <position position="1"/>
    </location>
</feature>
<evidence type="ECO:0000256" key="1">
    <source>
        <dbReference type="ARBA" id="ARBA00007768"/>
    </source>
</evidence>
<keyword evidence="4" id="KW-1185">Reference proteome</keyword>